<dbReference type="RefSeq" id="WP_123215760.1">
    <property type="nucleotide sequence ID" value="NZ_RJTM01000068.1"/>
</dbReference>
<evidence type="ECO:0000256" key="4">
    <source>
        <dbReference type="ARBA" id="ARBA00023136"/>
    </source>
</evidence>
<reference evidence="8 9" key="1">
    <citation type="submission" date="2018-10" db="EMBL/GenBank/DDBJ databases">
        <title>Sinomicrobium pectinilyticum sp. nov., a pectinase-producing bacterium isolated from alkaline and saline soil, and emended description of the genus Sinomicrobium.</title>
        <authorList>
            <person name="Cheng B."/>
            <person name="Li C."/>
            <person name="Lai Q."/>
            <person name="Du M."/>
            <person name="Shao Z."/>
            <person name="Xu P."/>
            <person name="Yang C."/>
        </authorList>
    </citation>
    <scope>NUCLEOTIDE SEQUENCE [LARGE SCALE GENOMIC DNA]</scope>
    <source>
        <strain evidence="8 9">5DNS001</strain>
    </source>
</reference>
<dbReference type="OrthoDB" id="5694214at2"/>
<evidence type="ECO:0000259" key="6">
    <source>
        <dbReference type="Pfam" id="PF07980"/>
    </source>
</evidence>
<evidence type="ECO:0000256" key="1">
    <source>
        <dbReference type="ARBA" id="ARBA00004442"/>
    </source>
</evidence>
<evidence type="ECO:0000313" key="9">
    <source>
        <dbReference type="Proteomes" id="UP000267469"/>
    </source>
</evidence>
<name>A0A3N0EIY6_SINP1</name>
<evidence type="ECO:0000256" key="3">
    <source>
        <dbReference type="ARBA" id="ARBA00022729"/>
    </source>
</evidence>
<comment type="subcellular location">
    <subcellularLocation>
        <location evidence="1">Cell outer membrane</location>
    </subcellularLocation>
</comment>
<protein>
    <submittedName>
        <fullName evidence="8">RagB/SusD family nutrient uptake outer membrane protein</fullName>
    </submittedName>
</protein>
<keyword evidence="3" id="KW-0732">Signal</keyword>
<dbReference type="Gene3D" id="1.25.40.390">
    <property type="match status" value="1"/>
</dbReference>
<evidence type="ECO:0000256" key="2">
    <source>
        <dbReference type="ARBA" id="ARBA00006275"/>
    </source>
</evidence>
<comment type="caution">
    <text evidence="8">The sequence shown here is derived from an EMBL/GenBank/DDBJ whole genome shotgun (WGS) entry which is preliminary data.</text>
</comment>
<dbReference type="GO" id="GO:0009279">
    <property type="term" value="C:cell outer membrane"/>
    <property type="evidence" value="ECO:0007669"/>
    <property type="project" value="UniProtKB-SubCell"/>
</dbReference>
<dbReference type="EMBL" id="RJTM01000068">
    <property type="protein sequence ID" value="RNL87843.1"/>
    <property type="molecule type" value="Genomic_DNA"/>
</dbReference>
<proteinExistence type="inferred from homology"/>
<keyword evidence="9" id="KW-1185">Reference proteome</keyword>
<gene>
    <name evidence="8" type="ORF">ED312_09445</name>
</gene>
<dbReference type="InterPro" id="IPR011990">
    <property type="entry name" value="TPR-like_helical_dom_sf"/>
</dbReference>
<organism evidence="8 9">
    <name type="scientific">Sinomicrobium pectinilyticum</name>
    <dbReference type="NCBI Taxonomy" id="1084421"/>
    <lineage>
        <taxon>Bacteria</taxon>
        <taxon>Pseudomonadati</taxon>
        <taxon>Bacteroidota</taxon>
        <taxon>Flavobacteriia</taxon>
        <taxon>Flavobacteriales</taxon>
        <taxon>Flavobacteriaceae</taxon>
        <taxon>Sinomicrobium</taxon>
    </lineage>
</organism>
<evidence type="ECO:0000256" key="5">
    <source>
        <dbReference type="ARBA" id="ARBA00023237"/>
    </source>
</evidence>
<evidence type="ECO:0000313" key="8">
    <source>
        <dbReference type="EMBL" id="RNL87843.1"/>
    </source>
</evidence>
<dbReference type="Proteomes" id="UP000267469">
    <property type="component" value="Unassembled WGS sequence"/>
</dbReference>
<sequence>MRHLFILSLIISLFFVSCNNDNWLERDPKNIITDEQLWNDPELIRSLLANYYDRLPAMHGVFNTGGMSEIDDAMWSGHFDGNWRNDFQYGDDYGRYWDYGLIRDINLALDNIDQYSVELDEGEKNLYRGELRFIRAFVYFELVKRMGGVPLVTEQLIYDFSGDPSSLQVPRAKEHEIYDFIYAELEEIKTDLEPNNASQTRANTFTALALESRAMLYAASLAKYNNQMASPITLPGGEVGIPADKAGDYYQKSLLASRGIINSGNYGLYNENPDKGANFYEMLVNKGNREIIFAKDFELSLKVHRFAYDNIVRSLTEDNEGSSMLTPSLNLVESFDYLDGTNGSLNYKDSNQEYVPYENINDIFENKDARLYGTVVYPGTNFKSTPVSVQAGIALWENGKYEFRAAPNLGDRYEDGNLWTGFDGPQDNAQFVSNTGFYMRKFVSEAAGASTRGVSAQNWWPWFRMGEIYLNAAEAAFETGQQGEALDYINTLRERAGFPENSISNLTMEMIRKERRVELAFEDHRFFDLKRWRMAHEVWNGSDDSEDAVVYGLYPYRIVRPGHADNNKYIFNKIRPTRFRRARFFRFANYYASIDPNVLNNNPKLVRNPFH</sequence>
<dbReference type="AlphaFoldDB" id="A0A3N0EIY6"/>
<accession>A0A3N0EIY6</accession>
<dbReference type="Pfam" id="PF07980">
    <property type="entry name" value="SusD_RagB"/>
    <property type="match status" value="1"/>
</dbReference>
<comment type="similarity">
    <text evidence="2">Belongs to the SusD family.</text>
</comment>
<dbReference type="InterPro" id="IPR012944">
    <property type="entry name" value="SusD_RagB_dom"/>
</dbReference>
<feature type="domain" description="RagB/SusD" evidence="6">
    <location>
        <begin position="290"/>
        <end position="610"/>
    </location>
</feature>
<dbReference type="InterPro" id="IPR033985">
    <property type="entry name" value="SusD-like_N"/>
</dbReference>
<keyword evidence="4" id="KW-0472">Membrane</keyword>
<feature type="domain" description="SusD-like N-terminal" evidence="7">
    <location>
        <begin position="63"/>
        <end position="215"/>
    </location>
</feature>
<evidence type="ECO:0000259" key="7">
    <source>
        <dbReference type="Pfam" id="PF14322"/>
    </source>
</evidence>
<dbReference type="Pfam" id="PF14322">
    <property type="entry name" value="SusD-like_3"/>
    <property type="match status" value="1"/>
</dbReference>
<dbReference type="PROSITE" id="PS51257">
    <property type="entry name" value="PROKAR_LIPOPROTEIN"/>
    <property type="match status" value="1"/>
</dbReference>
<keyword evidence="5" id="KW-0998">Cell outer membrane</keyword>
<dbReference type="SUPFAM" id="SSF48452">
    <property type="entry name" value="TPR-like"/>
    <property type="match status" value="1"/>
</dbReference>